<evidence type="ECO:0000313" key="4">
    <source>
        <dbReference type="Proteomes" id="UP000194977"/>
    </source>
</evidence>
<name>A0A242NEA3_9GAMM</name>
<evidence type="ECO:0000313" key="3">
    <source>
        <dbReference type="Proteomes" id="UP000194800"/>
    </source>
</evidence>
<dbReference type="EMBL" id="NARP01000039">
    <property type="protein sequence ID" value="OTP98104.1"/>
    <property type="molecule type" value="Genomic_DNA"/>
</dbReference>
<comment type="caution">
    <text evidence="1">The sequence shown here is derived from an EMBL/GenBank/DDBJ whole genome shotgun (WGS) entry which is preliminary data.</text>
</comment>
<reference evidence="3 4" key="1">
    <citation type="submission" date="2017-03" db="EMBL/GenBank/DDBJ databases">
        <title>Comparative genomics of honeybee gut symbionts reveal geographically distinct and subgroup specific antibiotic resistance.</title>
        <authorList>
            <person name="Ludvigsen J."/>
            <person name="Porcellato D."/>
            <person name="Labee-Lund T.M."/>
            <person name="Amdam G.V."/>
            <person name="Rudi K."/>
        </authorList>
    </citation>
    <scope>NUCLEOTIDE SEQUENCE [LARGE SCALE GENOMIC DNA]</scope>
    <source>
        <strain evidence="1 4">A-7-12</strain>
        <strain evidence="2 3">A-9-12</strain>
    </source>
</reference>
<sequence length="73" mass="7447">MKELNLIEVEQVSGAGAIMDAAGALGAGIGAVIDAINHDLTQSSQNAGQILGENIGKIVETHLGLHFPGSVHF</sequence>
<dbReference type="Proteomes" id="UP000194977">
    <property type="component" value="Unassembled WGS sequence"/>
</dbReference>
<accession>A0A242NEA3</accession>
<organism evidence="1 4">
    <name type="scientific">Gilliamella apicola</name>
    <dbReference type="NCBI Taxonomy" id="1196095"/>
    <lineage>
        <taxon>Bacteria</taxon>
        <taxon>Pseudomonadati</taxon>
        <taxon>Pseudomonadota</taxon>
        <taxon>Gammaproteobacteria</taxon>
        <taxon>Orbales</taxon>
        <taxon>Orbaceae</taxon>
        <taxon>Gilliamella</taxon>
    </lineage>
</organism>
<proteinExistence type="predicted"/>
<dbReference type="OrthoDB" id="9965258at2"/>
<dbReference type="Proteomes" id="UP000194800">
    <property type="component" value="Unassembled WGS sequence"/>
</dbReference>
<dbReference type="AlphaFoldDB" id="A0A242NEA3"/>
<evidence type="ECO:0000313" key="2">
    <source>
        <dbReference type="EMBL" id="OTQ09105.1"/>
    </source>
</evidence>
<dbReference type="RefSeq" id="WP_086271272.1">
    <property type="nucleotide sequence ID" value="NZ_CAMLAF010000015.1"/>
</dbReference>
<protein>
    <submittedName>
        <fullName evidence="1">Uncharacterized protein</fullName>
    </submittedName>
</protein>
<evidence type="ECO:0000313" key="1">
    <source>
        <dbReference type="EMBL" id="OTP98104.1"/>
    </source>
</evidence>
<dbReference type="EMBL" id="NART01000054">
    <property type="protein sequence ID" value="OTQ09105.1"/>
    <property type="molecule type" value="Genomic_DNA"/>
</dbReference>
<keyword evidence="3" id="KW-1185">Reference proteome</keyword>
<gene>
    <name evidence="2" type="ORF">B6C91_10290</name>
    <name evidence="1" type="ORF">B6D08_12265</name>
</gene>